<name>A0AB73ICE0_9BURK</name>
<keyword evidence="1" id="KW-1133">Transmembrane helix</keyword>
<proteinExistence type="predicted"/>
<organism evidence="2 3">
    <name type="scientific">Paraburkholderia caledonica</name>
    <dbReference type="NCBI Taxonomy" id="134536"/>
    <lineage>
        <taxon>Bacteria</taxon>
        <taxon>Pseudomonadati</taxon>
        <taxon>Pseudomonadota</taxon>
        <taxon>Betaproteobacteria</taxon>
        <taxon>Burkholderiales</taxon>
        <taxon>Burkholderiaceae</taxon>
        <taxon>Paraburkholderia</taxon>
    </lineage>
</organism>
<feature type="transmembrane region" description="Helical" evidence="1">
    <location>
        <begin position="672"/>
        <end position="691"/>
    </location>
</feature>
<dbReference type="InterPro" id="IPR023214">
    <property type="entry name" value="HAD_sf"/>
</dbReference>
<comment type="caution">
    <text evidence="2">The sequence shown here is derived from an EMBL/GenBank/DDBJ whole genome shotgun (WGS) entry which is preliminary data.</text>
</comment>
<evidence type="ECO:0000256" key="1">
    <source>
        <dbReference type="SAM" id="Phobius"/>
    </source>
</evidence>
<accession>A0AB73ICE0</accession>
<reference evidence="2" key="1">
    <citation type="submission" date="2023-07" db="EMBL/GenBank/DDBJ databases">
        <title>Sorghum-associated microbial communities from plants grown in Nebraska, USA.</title>
        <authorList>
            <person name="Schachtman D."/>
        </authorList>
    </citation>
    <scope>NUCLEOTIDE SEQUENCE</scope>
    <source>
        <strain evidence="2">DS1061</strain>
    </source>
</reference>
<keyword evidence="1" id="KW-0472">Membrane</keyword>
<dbReference type="Gene3D" id="1.10.150.400">
    <property type="match status" value="1"/>
</dbReference>
<dbReference type="InterPro" id="IPR036412">
    <property type="entry name" value="HAD-like_sf"/>
</dbReference>
<dbReference type="EMBL" id="JAURTK010000003">
    <property type="protein sequence ID" value="MDP9647557.1"/>
    <property type="molecule type" value="Genomic_DNA"/>
</dbReference>
<sequence length="698" mass="76428">MNATNLVLERVINQRFVSAGIHRLFSAKPPLEEVDARRIWTGNGLVSFDAFDTLITRPLHRPSDMFLLTGYRLQREFGSLIDPGEWLRIRQAAEFRARKAGVEREVTLDDIYAAIAASSGLSHDLLETAQAIEVELEKRLMRPIAGMVETLNRFASLGRTAIISDIYFSHRDLETMLSSCGVYISEGELFVSCERGRAKRTGSLFPLAKGSSKSHLHVGDSVFSDVFQAWRAGARVAPFFRGAPSRLERELGKGAIEPHLLGSALSGSARTARLRFTAITSHDQSIAEISAGFMGPLLLAFVVWILKQAQSRKVDKLFFLARDGQILMSIAKKIVALYGIPIELHYLHVSRQSLHLPALVNVSDGDLSHFGFTPGSSLSDILEKFDVDIGHPAIAGLQQRLHISSPDAPLSASDLKQLMQHMQADDEVVNLINATASSARQLLLDYLEQKGFLADGNVGVVDIGWRGNLQRSLAMVASTREAGFSRRLSGFYFGLHRRPENCGSLDDYLSEPFAAPLRPFVRGPIFEALCAADHGTTTGYKRGDDGIVYAELLTQDNPQAMAWGLRLQHNVINAYVDDVLAVLSEADIDILDSLQGITQGAAIVTRLVIGSPTRSEASALGSFPHASDQLHRVFEEVAPPLPLSARKWMSRLGAKDGKPLISEWPEASVVRAVPALGAGLMLGSLGVARWLRTRAMAR</sequence>
<dbReference type="Proteomes" id="UP001229486">
    <property type="component" value="Unassembled WGS sequence"/>
</dbReference>
<evidence type="ECO:0000313" key="2">
    <source>
        <dbReference type="EMBL" id="MDP9647557.1"/>
    </source>
</evidence>
<evidence type="ECO:0000313" key="3">
    <source>
        <dbReference type="Proteomes" id="UP001229486"/>
    </source>
</evidence>
<dbReference type="Gene3D" id="3.40.50.1000">
    <property type="entry name" value="HAD superfamily/HAD-like"/>
    <property type="match status" value="1"/>
</dbReference>
<gene>
    <name evidence="2" type="ORF">J2793_003003</name>
</gene>
<keyword evidence="1" id="KW-0812">Transmembrane</keyword>
<protein>
    <submittedName>
        <fullName evidence="2">FMN phosphatase YigB (HAD superfamily)</fullName>
    </submittedName>
</protein>
<dbReference type="RefSeq" id="WP_392393821.1">
    <property type="nucleotide sequence ID" value="NZ_JAURTK010000003.1"/>
</dbReference>
<dbReference type="AlphaFoldDB" id="A0AB73ICE0"/>
<dbReference type="SUPFAM" id="SSF56784">
    <property type="entry name" value="HAD-like"/>
    <property type="match status" value="1"/>
</dbReference>